<feature type="compositionally biased region" description="Polar residues" evidence="1">
    <location>
        <begin position="65"/>
        <end position="82"/>
    </location>
</feature>
<dbReference type="Proteomes" id="UP000729402">
    <property type="component" value="Unassembled WGS sequence"/>
</dbReference>
<evidence type="ECO:0000313" key="3">
    <source>
        <dbReference type="Proteomes" id="UP000729402"/>
    </source>
</evidence>
<sequence>MVRENHPWPESSCDADSPLGQQQQHHEEEAQVLREQRMLLEAARRAEDTWSRCAELAPCAAPQVGSGNTSGARMVTPGTQAKRTAPCVARIPHVGVEESQVVGPRVARGRPSMAKAWPRMARAMAQWASRRETWPRVA</sequence>
<accession>A0A8J6BMP3</accession>
<proteinExistence type="predicted"/>
<feature type="region of interest" description="Disordered" evidence="1">
    <location>
        <begin position="61"/>
        <end position="84"/>
    </location>
</feature>
<reference evidence="2" key="1">
    <citation type="journal article" date="2021" name="bioRxiv">
        <title>Whole Genome Assembly and Annotation of Northern Wild Rice, Zizania palustris L., Supports a Whole Genome Duplication in the Zizania Genus.</title>
        <authorList>
            <person name="Haas M."/>
            <person name="Kono T."/>
            <person name="Macchietto M."/>
            <person name="Millas R."/>
            <person name="McGilp L."/>
            <person name="Shao M."/>
            <person name="Duquette J."/>
            <person name="Hirsch C.N."/>
            <person name="Kimball J."/>
        </authorList>
    </citation>
    <scope>NUCLEOTIDE SEQUENCE</scope>
    <source>
        <tissue evidence="2">Fresh leaf tissue</tissue>
    </source>
</reference>
<protein>
    <submittedName>
        <fullName evidence="2">Uncharacterized protein</fullName>
    </submittedName>
</protein>
<organism evidence="2 3">
    <name type="scientific">Zizania palustris</name>
    <name type="common">Northern wild rice</name>
    <dbReference type="NCBI Taxonomy" id="103762"/>
    <lineage>
        <taxon>Eukaryota</taxon>
        <taxon>Viridiplantae</taxon>
        <taxon>Streptophyta</taxon>
        <taxon>Embryophyta</taxon>
        <taxon>Tracheophyta</taxon>
        <taxon>Spermatophyta</taxon>
        <taxon>Magnoliopsida</taxon>
        <taxon>Liliopsida</taxon>
        <taxon>Poales</taxon>
        <taxon>Poaceae</taxon>
        <taxon>BOP clade</taxon>
        <taxon>Oryzoideae</taxon>
        <taxon>Oryzeae</taxon>
        <taxon>Zizaniinae</taxon>
        <taxon>Zizania</taxon>
    </lineage>
</organism>
<feature type="region of interest" description="Disordered" evidence="1">
    <location>
        <begin position="1"/>
        <end position="32"/>
    </location>
</feature>
<reference evidence="2" key="2">
    <citation type="submission" date="2021-02" db="EMBL/GenBank/DDBJ databases">
        <authorList>
            <person name="Kimball J.A."/>
            <person name="Haas M.W."/>
            <person name="Macchietto M."/>
            <person name="Kono T."/>
            <person name="Duquette J."/>
            <person name="Shao M."/>
        </authorList>
    </citation>
    <scope>NUCLEOTIDE SEQUENCE</scope>
    <source>
        <tissue evidence="2">Fresh leaf tissue</tissue>
    </source>
</reference>
<comment type="caution">
    <text evidence="2">The sequence shown here is derived from an EMBL/GenBank/DDBJ whole genome shotgun (WGS) entry which is preliminary data.</text>
</comment>
<evidence type="ECO:0000256" key="1">
    <source>
        <dbReference type="SAM" id="MobiDB-lite"/>
    </source>
</evidence>
<dbReference type="AlphaFoldDB" id="A0A8J6BMP3"/>
<evidence type="ECO:0000313" key="2">
    <source>
        <dbReference type="EMBL" id="KAG8087565.1"/>
    </source>
</evidence>
<name>A0A8J6BMP3_ZIZPA</name>
<gene>
    <name evidence="2" type="ORF">GUJ93_ZPchr0010g8979</name>
</gene>
<keyword evidence="3" id="KW-1185">Reference proteome</keyword>
<dbReference type="EMBL" id="JAAALK010000082">
    <property type="protein sequence ID" value="KAG8087565.1"/>
    <property type="molecule type" value="Genomic_DNA"/>
</dbReference>